<dbReference type="InterPro" id="IPR028098">
    <property type="entry name" value="Glyco_trans_4-like_N"/>
</dbReference>
<keyword evidence="9" id="KW-0808">Transferase</keyword>
<dbReference type="Proteomes" id="UP000198552">
    <property type="component" value="Unassembled WGS sequence"/>
</dbReference>
<evidence type="ECO:0000313" key="10">
    <source>
        <dbReference type="Proteomes" id="UP000198552"/>
    </source>
</evidence>
<keyword evidence="10" id="KW-1185">Reference proteome</keyword>
<organism evidence="9 10">
    <name type="scientific">Oryzisolibacter propanilivorax</name>
    <dbReference type="NCBI Taxonomy" id="1527607"/>
    <lineage>
        <taxon>Bacteria</taxon>
        <taxon>Pseudomonadati</taxon>
        <taxon>Pseudomonadota</taxon>
        <taxon>Betaproteobacteria</taxon>
        <taxon>Burkholderiales</taxon>
        <taxon>Comamonadaceae</taxon>
        <taxon>Oryzisolibacter</taxon>
    </lineage>
</organism>
<proteinExistence type="predicted"/>
<dbReference type="RefSeq" id="WP_091567373.1">
    <property type="nucleotide sequence ID" value="NZ_FNHP01000002.1"/>
</dbReference>
<gene>
    <name evidence="9" type="ORF">SAMN05428957_102493</name>
</gene>
<protein>
    <submittedName>
        <fullName evidence="9">Glycosyltransferase involved in cell wall bisynthesis</fullName>
    </submittedName>
</protein>
<feature type="transmembrane region" description="Helical" evidence="5">
    <location>
        <begin position="131"/>
        <end position="153"/>
    </location>
</feature>
<dbReference type="PANTHER" id="PTHR12526:SF630">
    <property type="entry name" value="GLYCOSYLTRANSFERASE"/>
    <property type="match status" value="1"/>
</dbReference>
<dbReference type="SUPFAM" id="SSF53756">
    <property type="entry name" value="UDP-Glycosyltransferase/glycogen phosphorylase"/>
    <property type="match status" value="1"/>
</dbReference>
<dbReference type="EMBL" id="FNHP01000002">
    <property type="protein sequence ID" value="SDM13162.1"/>
    <property type="molecule type" value="Genomic_DNA"/>
</dbReference>
<dbReference type="InterPro" id="IPR007016">
    <property type="entry name" value="O-antigen_ligase-rel_domated"/>
</dbReference>
<dbReference type="Gene3D" id="3.40.50.2000">
    <property type="entry name" value="Glycogen Phosphorylase B"/>
    <property type="match status" value="2"/>
</dbReference>
<evidence type="ECO:0000256" key="1">
    <source>
        <dbReference type="ARBA" id="ARBA00004141"/>
    </source>
</evidence>
<feature type="transmembrane region" description="Helical" evidence="5">
    <location>
        <begin position="75"/>
        <end position="94"/>
    </location>
</feature>
<keyword evidence="2 5" id="KW-0812">Transmembrane</keyword>
<dbReference type="PANTHER" id="PTHR12526">
    <property type="entry name" value="GLYCOSYLTRANSFERASE"/>
    <property type="match status" value="1"/>
</dbReference>
<evidence type="ECO:0000256" key="2">
    <source>
        <dbReference type="ARBA" id="ARBA00022692"/>
    </source>
</evidence>
<dbReference type="InterPro" id="IPR001296">
    <property type="entry name" value="Glyco_trans_1"/>
</dbReference>
<feature type="transmembrane region" description="Helical" evidence="5">
    <location>
        <begin position="192"/>
        <end position="209"/>
    </location>
</feature>
<feature type="transmembrane region" description="Helical" evidence="5">
    <location>
        <begin position="45"/>
        <end position="63"/>
    </location>
</feature>
<feature type="domain" description="Glycosyltransferase subfamily 4-like N-terminal" evidence="8">
    <location>
        <begin position="518"/>
        <end position="628"/>
    </location>
</feature>
<name>A0A1G9QQ39_9BURK</name>
<feature type="domain" description="O-antigen ligase-related" evidence="7">
    <location>
        <begin position="202"/>
        <end position="356"/>
    </location>
</feature>
<keyword evidence="3 5" id="KW-1133">Transmembrane helix</keyword>
<feature type="transmembrane region" description="Helical" evidence="5">
    <location>
        <begin position="242"/>
        <end position="260"/>
    </location>
</feature>
<evidence type="ECO:0000313" key="9">
    <source>
        <dbReference type="EMBL" id="SDM13162.1"/>
    </source>
</evidence>
<feature type="transmembrane region" description="Helical" evidence="5">
    <location>
        <begin position="391"/>
        <end position="414"/>
    </location>
</feature>
<evidence type="ECO:0000256" key="4">
    <source>
        <dbReference type="ARBA" id="ARBA00023136"/>
    </source>
</evidence>
<feature type="transmembrane region" description="Helical" evidence="5">
    <location>
        <begin position="348"/>
        <end position="370"/>
    </location>
</feature>
<dbReference type="Pfam" id="PF04932">
    <property type="entry name" value="Wzy_C"/>
    <property type="match status" value="1"/>
</dbReference>
<dbReference type="GO" id="GO:0016020">
    <property type="term" value="C:membrane"/>
    <property type="evidence" value="ECO:0007669"/>
    <property type="project" value="UniProtKB-SubCell"/>
</dbReference>
<evidence type="ECO:0000259" key="6">
    <source>
        <dbReference type="Pfam" id="PF00534"/>
    </source>
</evidence>
<feature type="transmembrane region" description="Helical" evidence="5">
    <location>
        <begin position="215"/>
        <end position="230"/>
    </location>
</feature>
<dbReference type="Pfam" id="PF13439">
    <property type="entry name" value="Glyco_transf_4"/>
    <property type="match status" value="1"/>
</dbReference>
<evidence type="ECO:0000256" key="3">
    <source>
        <dbReference type="ARBA" id="ARBA00022989"/>
    </source>
</evidence>
<dbReference type="Pfam" id="PF00534">
    <property type="entry name" value="Glycos_transf_1"/>
    <property type="match status" value="1"/>
</dbReference>
<feature type="domain" description="Glycosyl transferase family 1" evidence="6">
    <location>
        <begin position="633"/>
        <end position="794"/>
    </location>
</feature>
<comment type="subcellular location">
    <subcellularLocation>
        <location evidence="1">Membrane</location>
        <topology evidence="1">Multi-pass membrane protein</topology>
    </subcellularLocation>
</comment>
<reference evidence="10" key="1">
    <citation type="submission" date="2016-10" db="EMBL/GenBank/DDBJ databases">
        <authorList>
            <person name="Varghese N."/>
            <person name="Submissions S."/>
        </authorList>
    </citation>
    <scope>NUCLEOTIDE SEQUENCE [LARGE SCALE GENOMIC DNA]</scope>
    <source>
        <strain evidence="10">EPL6</strain>
    </source>
</reference>
<accession>A0A1G9QQ39</accession>
<keyword evidence="4 5" id="KW-0472">Membrane</keyword>
<dbReference type="STRING" id="1527607.SAMN05428957_102493"/>
<evidence type="ECO:0000256" key="5">
    <source>
        <dbReference type="SAM" id="Phobius"/>
    </source>
</evidence>
<dbReference type="GO" id="GO:0016757">
    <property type="term" value="F:glycosyltransferase activity"/>
    <property type="evidence" value="ECO:0007669"/>
    <property type="project" value="InterPro"/>
</dbReference>
<dbReference type="OrthoDB" id="832722at2"/>
<evidence type="ECO:0000259" key="7">
    <source>
        <dbReference type="Pfam" id="PF04932"/>
    </source>
</evidence>
<dbReference type="AlphaFoldDB" id="A0A1G9QQ39"/>
<feature type="transmembrane region" description="Helical" evidence="5">
    <location>
        <begin position="165"/>
        <end position="185"/>
    </location>
</feature>
<evidence type="ECO:0000259" key="8">
    <source>
        <dbReference type="Pfam" id="PF13439"/>
    </source>
</evidence>
<sequence length="827" mass="89494">MSSPALLNPAVRHSPLPAPQGGAWAGATDAAVGLLLAGSLLLPSGYSWGAALLVLLGLLRLPGWWRAGPPLPAPLRWWAAAVLLMALGWSIHLFDHGQLQWKTLGLDRVVKYLLVLAAVLALALQPPRWRAVAWGSALGGVGAGAIAVWQVGLQQLERAEGHTNAIQFGNLALLLGLWCVALGLALWRQRRLALPCALGAAGGLLASLLSGSRGGWMALPVLLALTLWFLHPGRGKAPAWRLGLQALCAVALLGAALLAVPSVRDRVQLGVYEWEHADAQVLNTAVGLRRALWVYAWEEGQTAPLLGVGQQAFTERMPAAVAAARLPSHALLLNHAHNEWLDMFAKRGLLGCLCLLAFFAVPGYGFWRLLRQADRQIRAAGADAAAWAQSRLAAVCGLVTVLGFLGFGLTQVMFAHNNANILYLLGVTLWLALSVHSRPGAPQVALRPDGARAADAAQADRPLRVMHFVSGGFSGATQVAIDLCAPHPGQESLLVLRRRAMDITERLQRLQAQGIAVRTVSRWSHWVTQREVARLCRQWRPDVFVAHGFSEHLWGRYGALQAGVPRLLHVEHNTRERYTARRLRQSLELAARTERIVGVSQAVCDALVARGHPADKCVAILNGIDLQRWQGGLPWHEREDAIVMSARFAQQKDHFTLIRAAAVLRDTHGLRPTVYLAGEGKSSWRRRAQVLAQELGLQEQVRFLGHVSDLPALCGRVKLAVLSTHYEGLGLGLIEAMACGCCGIGTDVEGVREILTDGDTGYLVPHQDAAALAARLAQLLQHPEQAQAVAARGQAHVRATFDRRRMTQQYLDLLRAPPIPSPPSAMP</sequence>
<feature type="transmembrane region" description="Helical" evidence="5">
    <location>
        <begin position="109"/>
        <end position="124"/>
    </location>
</feature>